<dbReference type="SMART" id="SM00774">
    <property type="entry name" value="WRKY"/>
    <property type="match status" value="2"/>
</dbReference>
<dbReference type="OrthoDB" id="5065855at2759"/>
<organism evidence="9 10">
    <name type="scientific">Anisodus acutangulus</name>
    <dbReference type="NCBI Taxonomy" id="402998"/>
    <lineage>
        <taxon>Eukaryota</taxon>
        <taxon>Viridiplantae</taxon>
        <taxon>Streptophyta</taxon>
        <taxon>Embryophyta</taxon>
        <taxon>Tracheophyta</taxon>
        <taxon>Spermatophyta</taxon>
        <taxon>Magnoliopsida</taxon>
        <taxon>eudicotyledons</taxon>
        <taxon>Gunneridae</taxon>
        <taxon>Pentapetalae</taxon>
        <taxon>asterids</taxon>
        <taxon>lamiids</taxon>
        <taxon>Solanales</taxon>
        <taxon>Solanaceae</taxon>
        <taxon>Solanoideae</taxon>
        <taxon>Hyoscyameae</taxon>
        <taxon>Anisodus</taxon>
    </lineage>
</organism>
<evidence type="ECO:0000313" key="9">
    <source>
        <dbReference type="EMBL" id="KAJ8551012.1"/>
    </source>
</evidence>
<name>A0A9Q1M3E1_9SOLA</name>
<evidence type="ECO:0000256" key="2">
    <source>
        <dbReference type="ARBA" id="ARBA00022737"/>
    </source>
</evidence>
<dbReference type="SUPFAM" id="SSF118290">
    <property type="entry name" value="WRKY DNA-binding domain"/>
    <property type="match status" value="2"/>
</dbReference>
<protein>
    <recommendedName>
        <fullName evidence="8">WRKY domain-containing protein</fullName>
    </recommendedName>
</protein>
<evidence type="ECO:0000259" key="8">
    <source>
        <dbReference type="PROSITE" id="PS50811"/>
    </source>
</evidence>
<keyword evidence="5" id="KW-0804">Transcription</keyword>
<feature type="domain" description="WRKY" evidence="8">
    <location>
        <begin position="372"/>
        <end position="437"/>
    </location>
</feature>
<feature type="domain" description="WRKY" evidence="8">
    <location>
        <begin position="207"/>
        <end position="271"/>
    </location>
</feature>
<dbReference type="GO" id="GO:0005634">
    <property type="term" value="C:nucleus"/>
    <property type="evidence" value="ECO:0007669"/>
    <property type="project" value="UniProtKB-SubCell"/>
</dbReference>
<dbReference type="GO" id="GO:0043565">
    <property type="term" value="F:sequence-specific DNA binding"/>
    <property type="evidence" value="ECO:0007669"/>
    <property type="project" value="InterPro"/>
</dbReference>
<feature type="compositionally biased region" description="Low complexity" evidence="7">
    <location>
        <begin position="272"/>
        <end position="281"/>
    </location>
</feature>
<sequence>MASSGGNMNTFMNSFNSNNYSFSSSQFMTSSFSDLLSDNNDNNNKNWGFSDFMNNSNKDESPKFKSFPPSSLPMISSSSPVSPSSYLAFPHSLSPSVLLDSPVLFNNSNTLPSPTTGSFGNMNSKEDNSRTSDFSFQSRPATSSSMFQSSAPRNSLEDLMTRQQQATEFSTAKIDVKSEVAPIQSFSQENMQNNPAPVHYCHPSQYVREQKAEDGYNWRKYGQKQVKGSENPRSYYKCTFPNCPTKKKVERNLDGHITEIVYKGSHNHPKPQSTRRSSSQSIQNLAYSNLDVTNQPNAFLGNAQRDSLAVADNSSASFGDEDVDQGSPISKSGENDENEPEAKRWKGDNENEVISSASRTVREPRIVVQTTSDIDILDDGYRWRKYGQKVVKGNPNPRSYYKCTFTGCSVRKHVERASHDLRAVITTYEGKHNHDVPAARGSGSYAINKPPSGNNNNMPVVPRPSVLANHSNQGMNFNDTFFNTTQNQPPITLQMLQSSGSTSSYSGFGNSSGSYMNQMQPMNNSKLNISKEEPKDDLFFSSFLN</sequence>
<dbReference type="EMBL" id="JAJAGQ010000010">
    <property type="protein sequence ID" value="KAJ8551012.1"/>
    <property type="molecule type" value="Genomic_DNA"/>
</dbReference>
<feature type="compositionally biased region" description="Polar residues" evidence="7">
    <location>
        <begin position="131"/>
        <end position="153"/>
    </location>
</feature>
<dbReference type="InterPro" id="IPR036576">
    <property type="entry name" value="WRKY_dom_sf"/>
</dbReference>
<evidence type="ECO:0000256" key="6">
    <source>
        <dbReference type="ARBA" id="ARBA00023242"/>
    </source>
</evidence>
<feature type="region of interest" description="Disordered" evidence="7">
    <location>
        <begin position="111"/>
        <end position="154"/>
    </location>
</feature>
<dbReference type="GO" id="GO:0003700">
    <property type="term" value="F:DNA-binding transcription factor activity"/>
    <property type="evidence" value="ECO:0007669"/>
    <property type="project" value="InterPro"/>
</dbReference>
<feature type="compositionally biased region" description="Polar residues" evidence="7">
    <location>
        <begin position="111"/>
        <end position="123"/>
    </location>
</feature>
<dbReference type="FunFam" id="2.20.25.80:FF:000001">
    <property type="entry name" value="WRKY transcription factor 33"/>
    <property type="match status" value="1"/>
</dbReference>
<reference evidence="10" key="1">
    <citation type="journal article" date="2023" name="Proc. Natl. Acad. Sci. U.S.A.">
        <title>Genomic and structural basis for evolution of tropane alkaloid biosynthesis.</title>
        <authorList>
            <person name="Wanga Y.-J."/>
            <person name="Taina T."/>
            <person name="Yua J.-Y."/>
            <person name="Lia J."/>
            <person name="Xua B."/>
            <person name="Chenc J."/>
            <person name="D'Auriad J.C."/>
            <person name="Huanga J.-P."/>
            <person name="Huanga S.-X."/>
        </authorList>
    </citation>
    <scope>NUCLEOTIDE SEQUENCE [LARGE SCALE GENOMIC DNA]</scope>
    <source>
        <strain evidence="10">cv. KIB-2019</strain>
    </source>
</reference>
<dbReference type="Proteomes" id="UP001152561">
    <property type="component" value="Unassembled WGS sequence"/>
</dbReference>
<dbReference type="InterPro" id="IPR003657">
    <property type="entry name" value="WRKY_dom"/>
</dbReference>
<comment type="caution">
    <text evidence="9">The sequence shown here is derived from an EMBL/GenBank/DDBJ whole genome shotgun (WGS) entry which is preliminary data.</text>
</comment>
<keyword evidence="3" id="KW-0805">Transcription regulation</keyword>
<dbReference type="PROSITE" id="PS50811">
    <property type="entry name" value="WRKY"/>
    <property type="match status" value="2"/>
</dbReference>
<keyword evidence="10" id="KW-1185">Reference proteome</keyword>
<evidence type="ECO:0000256" key="4">
    <source>
        <dbReference type="ARBA" id="ARBA00023125"/>
    </source>
</evidence>
<keyword evidence="2" id="KW-0677">Repeat</keyword>
<feature type="compositionally biased region" description="Basic and acidic residues" evidence="7">
    <location>
        <begin position="340"/>
        <end position="349"/>
    </location>
</feature>
<gene>
    <name evidence="9" type="ORF">K7X08_000382</name>
</gene>
<dbReference type="AlphaFoldDB" id="A0A9Q1M3E1"/>
<feature type="region of interest" description="Disordered" evidence="7">
    <location>
        <begin position="311"/>
        <end position="358"/>
    </location>
</feature>
<keyword evidence="6" id="KW-0539">Nucleus</keyword>
<evidence type="ECO:0000256" key="7">
    <source>
        <dbReference type="SAM" id="MobiDB-lite"/>
    </source>
</evidence>
<evidence type="ECO:0000256" key="1">
    <source>
        <dbReference type="ARBA" id="ARBA00004123"/>
    </source>
</evidence>
<dbReference type="Gene3D" id="2.20.25.80">
    <property type="entry name" value="WRKY domain"/>
    <property type="match status" value="2"/>
</dbReference>
<proteinExistence type="predicted"/>
<dbReference type="FunFam" id="2.20.25.80:FF:000006">
    <property type="entry name" value="WRKY transcription factor"/>
    <property type="match status" value="1"/>
</dbReference>
<feature type="region of interest" description="Disordered" evidence="7">
    <location>
        <begin position="262"/>
        <end position="282"/>
    </location>
</feature>
<dbReference type="Pfam" id="PF03106">
    <property type="entry name" value="WRKY"/>
    <property type="match status" value="2"/>
</dbReference>
<keyword evidence="4" id="KW-0238">DNA-binding</keyword>
<dbReference type="PANTHER" id="PTHR31221:SF1">
    <property type="entry name" value="WRKY TRANSCRIPTION FACTOR 33-RELATED"/>
    <property type="match status" value="1"/>
</dbReference>
<feature type="region of interest" description="Disordered" evidence="7">
    <location>
        <begin position="498"/>
        <end position="517"/>
    </location>
</feature>
<evidence type="ECO:0000256" key="3">
    <source>
        <dbReference type="ARBA" id="ARBA00023015"/>
    </source>
</evidence>
<dbReference type="PANTHER" id="PTHR31221">
    <property type="entry name" value="WRKY TRANSCRIPTION FACTOR PROTEIN 1-RELATED"/>
    <property type="match status" value="1"/>
</dbReference>
<accession>A0A9Q1M3E1</accession>
<feature type="compositionally biased region" description="Low complexity" evidence="7">
    <location>
        <begin position="498"/>
        <end position="514"/>
    </location>
</feature>
<evidence type="ECO:0000256" key="5">
    <source>
        <dbReference type="ARBA" id="ARBA00023163"/>
    </source>
</evidence>
<dbReference type="InterPro" id="IPR044810">
    <property type="entry name" value="WRKY_plant"/>
</dbReference>
<evidence type="ECO:0000313" key="10">
    <source>
        <dbReference type="Proteomes" id="UP001152561"/>
    </source>
</evidence>
<comment type="subcellular location">
    <subcellularLocation>
        <location evidence="1">Nucleus</location>
    </subcellularLocation>
</comment>